<dbReference type="PANTHER" id="PTHR24321">
    <property type="entry name" value="DEHYDROGENASES, SHORT CHAIN"/>
    <property type="match status" value="1"/>
</dbReference>
<dbReference type="PROSITE" id="PS00061">
    <property type="entry name" value="ADH_SHORT"/>
    <property type="match status" value="1"/>
</dbReference>
<dbReference type="PANTHER" id="PTHR24321:SF8">
    <property type="entry name" value="ESTRADIOL 17-BETA-DEHYDROGENASE 8-RELATED"/>
    <property type="match status" value="1"/>
</dbReference>
<dbReference type="GO" id="GO:0016491">
    <property type="term" value="F:oxidoreductase activity"/>
    <property type="evidence" value="ECO:0007669"/>
    <property type="project" value="UniProtKB-KW"/>
</dbReference>
<dbReference type="AlphaFoldDB" id="A0A951PMU7"/>
<name>A0A951PMU7_9CYAN</name>
<dbReference type="FunFam" id="3.40.50.720:FF:000084">
    <property type="entry name" value="Short-chain dehydrogenase reductase"/>
    <property type="match status" value="1"/>
</dbReference>
<dbReference type="EMBL" id="JAHHIF010000032">
    <property type="protein sequence ID" value="MBW4546910.1"/>
    <property type="molecule type" value="Genomic_DNA"/>
</dbReference>
<sequence>MSLQRKVAIVTGGGQGIGKAIASSFLKEGLHVAIAEIDEDAGKETEAEFQHLGSIQFIHTDVSNEDSIKNLIGETVNKFGGIDVLVNNAAIANPKNPPITELSLDDWNKTISINLTGVFLCTKHSVPYLRKNKGTVINIASTRALMSEDNTEAYSAAKGGILSLTHALAISLDSDIRVNCISPGWIEVSDWQKQAKRLQPELTEQDHQQHPAGRVGKPEDVASLVVYLASPEADFITGANFVVDGGMTRKMIYL</sequence>
<comment type="caution">
    <text evidence="3">The sequence shown here is derived from an EMBL/GenBank/DDBJ whole genome shotgun (WGS) entry which is preliminary data.</text>
</comment>
<dbReference type="InterPro" id="IPR020904">
    <property type="entry name" value="Sc_DH/Rdtase_CS"/>
</dbReference>
<evidence type="ECO:0000313" key="4">
    <source>
        <dbReference type="Proteomes" id="UP000753908"/>
    </source>
</evidence>
<proteinExistence type="inferred from homology"/>
<comment type="similarity">
    <text evidence="1">Belongs to the short-chain dehydrogenases/reductases (SDR) family.</text>
</comment>
<evidence type="ECO:0000313" key="3">
    <source>
        <dbReference type="EMBL" id="MBW4546910.1"/>
    </source>
</evidence>
<accession>A0A951PMU7</accession>
<dbReference type="SUPFAM" id="SSF51735">
    <property type="entry name" value="NAD(P)-binding Rossmann-fold domains"/>
    <property type="match status" value="1"/>
</dbReference>
<dbReference type="InterPro" id="IPR002347">
    <property type="entry name" value="SDR_fam"/>
</dbReference>
<organism evidence="3 4">
    <name type="scientific">Symplocastrum torsivum CPER-KK1</name>
    <dbReference type="NCBI Taxonomy" id="450513"/>
    <lineage>
        <taxon>Bacteria</taxon>
        <taxon>Bacillati</taxon>
        <taxon>Cyanobacteriota</taxon>
        <taxon>Cyanophyceae</taxon>
        <taxon>Oscillatoriophycideae</taxon>
        <taxon>Oscillatoriales</taxon>
        <taxon>Microcoleaceae</taxon>
        <taxon>Symplocastrum</taxon>
    </lineage>
</organism>
<evidence type="ECO:0000256" key="1">
    <source>
        <dbReference type="ARBA" id="ARBA00006484"/>
    </source>
</evidence>
<dbReference type="InterPro" id="IPR036291">
    <property type="entry name" value="NAD(P)-bd_dom_sf"/>
</dbReference>
<dbReference type="Pfam" id="PF13561">
    <property type="entry name" value="adh_short_C2"/>
    <property type="match status" value="1"/>
</dbReference>
<keyword evidence="2" id="KW-0560">Oxidoreductase</keyword>
<dbReference type="PRINTS" id="PR00081">
    <property type="entry name" value="GDHRDH"/>
</dbReference>
<protein>
    <submittedName>
        <fullName evidence="3">SDR family oxidoreductase</fullName>
    </submittedName>
</protein>
<reference evidence="3" key="2">
    <citation type="journal article" date="2022" name="Microbiol. Resour. Announc.">
        <title>Metagenome Sequencing to Explore Phylogenomics of Terrestrial Cyanobacteria.</title>
        <authorList>
            <person name="Ward R.D."/>
            <person name="Stajich J.E."/>
            <person name="Johansen J.R."/>
            <person name="Huntemann M."/>
            <person name="Clum A."/>
            <person name="Foster B."/>
            <person name="Foster B."/>
            <person name="Roux S."/>
            <person name="Palaniappan K."/>
            <person name="Varghese N."/>
            <person name="Mukherjee S."/>
            <person name="Reddy T.B.K."/>
            <person name="Daum C."/>
            <person name="Copeland A."/>
            <person name="Chen I.A."/>
            <person name="Ivanova N.N."/>
            <person name="Kyrpides N.C."/>
            <person name="Shapiro N."/>
            <person name="Eloe-Fadrosh E.A."/>
            <person name="Pietrasiak N."/>
        </authorList>
    </citation>
    <scope>NUCLEOTIDE SEQUENCE</scope>
    <source>
        <strain evidence="3">CPER-KK1</strain>
    </source>
</reference>
<dbReference type="NCBIfam" id="NF005559">
    <property type="entry name" value="PRK07231.1"/>
    <property type="match status" value="1"/>
</dbReference>
<evidence type="ECO:0000256" key="2">
    <source>
        <dbReference type="ARBA" id="ARBA00023002"/>
    </source>
</evidence>
<dbReference type="Proteomes" id="UP000753908">
    <property type="component" value="Unassembled WGS sequence"/>
</dbReference>
<dbReference type="PRINTS" id="PR00080">
    <property type="entry name" value="SDRFAMILY"/>
</dbReference>
<reference evidence="3" key="1">
    <citation type="submission" date="2021-05" db="EMBL/GenBank/DDBJ databases">
        <authorList>
            <person name="Pietrasiak N."/>
            <person name="Ward R."/>
            <person name="Stajich J.E."/>
            <person name="Kurbessoian T."/>
        </authorList>
    </citation>
    <scope>NUCLEOTIDE SEQUENCE</scope>
    <source>
        <strain evidence="3">CPER-KK1</strain>
    </source>
</reference>
<dbReference type="Gene3D" id="3.40.50.720">
    <property type="entry name" value="NAD(P)-binding Rossmann-like Domain"/>
    <property type="match status" value="1"/>
</dbReference>
<gene>
    <name evidence="3" type="ORF">KME25_21065</name>
</gene>